<evidence type="ECO:0000313" key="1">
    <source>
        <dbReference type="EMBL" id="SVC48877.1"/>
    </source>
</evidence>
<organism evidence="1">
    <name type="scientific">marine metagenome</name>
    <dbReference type="NCBI Taxonomy" id="408172"/>
    <lineage>
        <taxon>unclassified sequences</taxon>
        <taxon>metagenomes</taxon>
        <taxon>ecological metagenomes</taxon>
    </lineage>
</organism>
<proteinExistence type="predicted"/>
<dbReference type="EMBL" id="UINC01094002">
    <property type="protein sequence ID" value="SVC48877.1"/>
    <property type="molecule type" value="Genomic_DNA"/>
</dbReference>
<sequence>GPLKAFPVEIEMQLNFYRRQRQLLEKPECVREQMTPMSEEEYRKRLKIIETCLSN</sequence>
<accession>A0A382MM69</accession>
<name>A0A382MM69_9ZZZZ</name>
<protein>
    <submittedName>
        <fullName evidence="1">Uncharacterized protein</fullName>
    </submittedName>
</protein>
<dbReference type="AlphaFoldDB" id="A0A382MM69"/>
<gene>
    <name evidence="1" type="ORF">METZ01_LOCUS301731</name>
</gene>
<reference evidence="1" key="1">
    <citation type="submission" date="2018-05" db="EMBL/GenBank/DDBJ databases">
        <authorList>
            <person name="Lanie J.A."/>
            <person name="Ng W.-L."/>
            <person name="Kazmierczak K.M."/>
            <person name="Andrzejewski T.M."/>
            <person name="Davidsen T.M."/>
            <person name="Wayne K.J."/>
            <person name="Tettelin H."/>
            <person name="Glass J.I."/>
            <person name="Rusch D."/>
            <person name="Podicherti R."/>
            <person name="Tsui H.-C.T."/>
            <person name="Winkler M.E."/>
        </authorList>
    </citation>
    <scope>NUCLEOTIDE SEQUENCE</scope>
</reference>
<feature type="non-terminal residue" evidence="1">
    <location>
        <position position="1"/>
    </location>
</feature>